<accession>A0ABQ4NY75</accession>
<reference evidence="2 3" key="1">
    <citation type="submission" date="2021-05" db="EMBL/GenBank/DDBJ databases">
        <title>Molecular characterization for Shewanella algae harboring chromosomal blaOXA-55-like strains isolated from clinical and environment sample.</title>
        <authorList>
            <person name="Ohama Y."/>
            <person name="Aoki K."/>
            <person name="Harada S."/>
            <person name="Moriya K."/>
            <person name="Ishii Y."/>
            <person name="Tateda K."/>
        </authorList>
    </citation>
    <scope>NUCLEOTIDE SEQUENCE [LARGE SCALE GENOMIC DNA]</scope>
    <source>
        <strain evidence="2 3">MBTL60-118</strain>
    </source>
</reference>
<dbReference type="PANTHER" id="PTHR42852">
    <property type="entry name" value="THIOL:DISULFIDE INTERCHANGE PROTEIN DSBE"/>
    <property type="match status" value="1"/>
</dbReference>
<dbReference type="Proteomes" id="UP000773469">
    <property type="component" value="Unassembled WGS sequence"/>
</dbReference>
<proteinExistence type="predicted"/>
<protein>
    <submittedName>
        <fullName evidence="2">Protein disulfide oxidoreductase</fullName>
    </submittedName>
</protein>
<dbReference type="EMBL" id="BPEU01000009">
    <property type="protein sequence ID" value="GIU39790.1"/>
    <property type="molecule type" value="Genomic_DNA"/>
</dbReference>
<dbReference type="RefSeq" id="WP_259655890.1">
    <property type="nucleotide sequence ID" value="NZ_BPEU01000009.1"/>
</dbReference>
<comment type="caution">
    <text evidence="2">The sequence shown here is derived from an EMBL/GenBank/DDBJ whole genome shotgun (WGS) entry which is preliminary data.</text>
</comment>
<organism evidence="2 3">
    <name type="scientific">Shewanella colwelliana</name>
    <name type="common">Alteromonas colwelliana</name>
    <dbReference type="NCBI Taxonomy" id="23"/>
    <lineage>
        <taxon>Bacteria</taxon>
        <taxon>Pseudomonadati</taxon>
        <taxon>Pseudomonadota</taxon>
        <taxon>Gammaproteobacteria</taxon>
        <taxon>Alteromonadales</taxon>
        <taxon>Shewanellaceae</taxon>
        <taxon>Shewanella</taxon>
    </lineage>
</organism>
<keyword evidence="3" id="KW-1185">Reference proteome</keyword>
<feature type="domain" description="Thioredoxin" evidence="1">
    <location>
        <begin position="44"/>
        <end position="175"/>
    </location>
</feature>
<dbReference type="InterPro" id="IPR000866">
    <property type="entry name" value="AhpC/TSA"/>
</dbReference>
<evidence type="ECO:0000313" key="3">
    <source>
        <dbReference type="Proteomes" id="UP000773469"/>
    </source>
</evidence>
<dbReference type="SUPFAM" id="SSF52833">
    <property type="entry name" value="Thioredoxin-like"/>
    <property type="match status" value="1"/>
</dbReference>
<dbReference type="Gene3D" id="3.40.30.10">
    <property type="entry name" value="Glutaredoxin"/>
    <property type="match status" value="1"/>
</dbReference>
<dbReference type="InterPro" id="IPR050553">
    <property type="entry name" value="Thioredoxin_ResA/DsbE_sf"/>
</dbReference>
<dbReference type="PANTHER" id="PTHR42852:SF17">
    <property type="entry name" value="THIOREDOXIN-LIKE PROTEIN HI_1115"/>
    <property type="match status" value="1"/>
</dbReference>
<evidence type="ECO:0000259" key="1">
    <source>
        <dbReference type="PROSITE" id="PS51352"/>
    </source>
</evidence>
<name>A0ABQ4NY75_SHECO</name>
<dbReference type="InterPro" id="IPR036249">
    <property type="entry name" value="Thioredoxin-like_sf"/>
</dbReference>
<dbReference type="InterPro" id="IPR013766">
    <property type="entry name" value="Thioredoxin_domain"/>
</dbReference>
<dbReference type="PROSITE" id="PS51352">
    <property type="entry name" value="THIOREDOXIN_2"/>
    <property type="match status" value="1"/>
</dbReference>
<dbReference type="Pfam" id="PF00578">
    <property type="entry name" value="AhpC-TSA"/>
    <property type="match status" value="1"/>
</dbReference>
<sequence>MKLYQRVKAIHQALTPQSSWLKGLRDLAIFGLILFAVLSYQQRNMLREQAPDIMALTTQNTVVSMAKDAPTLVYFWGSWCPVCRITSPMVNALNDDYAVITVAVASGGNEDINQYLTEHDYQFPVINDTEGMHIQWGALAYPAIYVVDQTGQIRYVTSGVTTTWGLRARLWLATNL</sequence>
<evidence type="ECO:0000313" key="2">
    <source>
        <dbReference type="EMBL" id="GIU39790.1"/>
    </source>
</evidence>
<gene>
    <name evidence="2" type="ORF">TUM3794_15910</name>
</gene>
<dbReference type="CDD" id="cd03011">
    <property type="entry name" value="TlpA_like_ScsD_MtbDsbE"/>
    <property type="match status" value="1"/>
</dbReference>